<feature type="domain" description="DUF3459" evidence="1">
    <location>
        <begin position="2"/>
        <end position="63"/>
    </location>
</feature>
<name>R7WWT1_9NOCA</name>
<comment type="caution">
    <text evidence="2">The sequence shown here is derived from an EMBL/GenBank/DDBJ whole genome shotgun (WGS) entry which is preliminary data.</text>
</comment>
<dbReference type="Pfam" id="PF11941">
    <property type="entry name" value="DUF3459"/>
    <property type="match status" value="1"/>
</dbReference>
<dbReference type="PATRIC" id="fig|1273125.3.peg.141"/>
<sequence>MHVDYDEDERWIAVLRGSLRLVCVIGDEPVTVPFGGRPVLAWETVSQDETASATTVPAHSFVVLDAF</sequence>
<keyword evidence="3" id="KW-1185">Reference proteome</keyword>
<dbReference type="GO" id="GO:0016798">
    <property type="term" value="F:hydrolase activity, acting on glycosyl bonds"/>
    <property type="evidence" value="ECO:0007669"/>
    <property type="project" value="UniProtKB-KW"/>
</dbReference>
<gene>
    <name evidence="2" type="ORF">Rrhod_0142</name>
</gene>
<evidence type="ECO:0000259" key="1">
    <source>
        <dbReference type="Pfam" id="PF11941"/>
    </source>
</evidence>
<protein>
    <submittedName>
        <fullName evidence="2">4-alpha-D-((1-&gt;4)-alpha-D-glucano)trehalose</fullName>
    </submittedName>
</protein>
<dbReference type="EMBL" id="APMY01000003">
    <property type="protein sequence ID" value="EOM78604.1"/>
    <property type="molecule type" value="Genomic_DNA"/>
</dbReference>
<dbReference type="Proteomes" id="UP000013525">
    <property type="component" value="Unassembled WGS sequence"/>
</dbReference>
<dbReference type="InterPro" id="IPR022567">
    <property type="entry name" value="DUF3459"/>
</dbReference>
<reference evidence="2 3" key="1">
    <citation type="journal article" date="2013" name="Genome Announc.">
        <title>Draft Genome Sequence of Rhodococcus rhodnii Strain LMG5362, a Symbiont of Rhodnius prolixus (Hemiptera, Reduviidae, Triatominae), the Principle Vector of Trypanosoma cruzi.</title>
        <authorList>
            <person name="Pachebat J.A."/>
            <person name="van Keulen G."/>
            <person name="Whitten M.M."/>
            <person name="Girdwood S."/>
            <person name="Del Sol R."/>
            <person name="Dyson P.J."/>
            <person name="Facey P.D."/>
        </authorList>
    </citation>
    <scope>NUCLEOTIDE SEQUENCE [LARGE SCALE GENOMIC DNA]</scope>
    <source>
        <strain evidence="2 3">LMG 5362</strain>
    </source>
</reference>
<organism evidence="2 3">
    <name type="scientific">Rhodococcus rhodnii LMG 5362</name>
    <dbReference type="NCBI Taxonomy" id="1273125"/>
    <lineage>
        <taxon>Bacteria</taxon>
        <taxon>Bacillati</taxon>
        <taxon>Actinomycetota</taxon>
        <taxon>Actinomycetes</taxon>
        <taxon>Mycobacteriales</taxon>
        <taxon>Nocardiaceae</taxon>
        <taxon>Rhodococcus</taxon>
    </lineage>
</organism>
<accession>R7WWT1</accession>
<proteinExistence type="predicted"/>
<dbReference type="eggNOG" id="COG0296">
    <property type="taxonomic scope" value="Bacteria"/>
</dbReference>
<evidence type="ECO:0000313" key="2">
    <source>
        <dbReference type="EMBL" id="EOM78604.1"/>
    </source>
</evidence>
<evidence type="ECO:0000313" key="3">
    <source>
        <dbReference type="Proteomes" id="UP000013525"/>
    </source>
</evidence>
<dbReference type="AlphaFoldDB" id="R7WWT1"/>